<keyword evidence="5" id="KW-1185">Reference proteome</keyword>
<evidence type="ECO:0000256" key="1">
    <source>
        <dbReference type="ARBA" id="ARBA00010839"/>
    </source>
</evidence>
<proteinExistence type="inferred from homology"/>
<dbReference type="Gene3D" id="3.10.450.50">
    <property type="match status" value="1"/>
</dbReference>
<evidence type="ECO:0000256" key="2">
    <source>
        <dbReference type="HAMAP-Rule" id="MF_00612"/>
    </source>
</evidence>
<reference evidence="4 5" key="1">
    <citation type="journal article" date="2019" name="Emerg. Microbes Infect.">
        <title>Comprehensive subspecies identification of 175 nontuberculous mycobacteria species based on 7547 genomic profiles.</title>
        <authorList>
            <person name="Matsumoto Y."/>
            <person name="Kinjo T."/>
            <person name="Motooka D."/>
            <person name="Nabeya D."/>
            <person name="Jung N."/>
            <person name="Uechi K."/>
            <person name="Horii T."/>
            <person name="Iida T."/>
            <person name="Fujita J."/>
            <person name="Nakamura S."/>
        </authorList>
    </citation>
    <scope>NUCLEOTIDE SEQUENCE [LARGE SCALE GENOMIC DNA]</scope>
    <source>
        <strain evidence="4 5">JCM 17423</strain>
    </source>
</reference>
<dbReference type="InterPro" id="IPR004027">
    <property type="entry name" value="SEC_C_motif"/>
</dbReference>
<dbReference type="EMBL" id="AP022586">
    <property type="protein sequence ID" value="BBY16547.1"/>
    <property type="molecule type" value="Genomic_DNA"/>
</dbReference>
<gene>
    <name evidence="4" type="ORF">MLIT_21390</name>
</gene>
<sequence>MRPTDPCPCGTGEPFARCCLPLHLGDRQAETAEELMRSRYSAYAVGDLDYAWRTWHPRTRPSVLRPDTEMEWVGLEIVDVVAGGRGDDAGEVEFRAAYRVGRRTGTLHERSRFAVRARRWFYIDGDVDRDVDGDAD</sequence>
<name>A0AAD1IIY8_9MYCO</name>
<dbReference type="InterPro" id="IPR048469">
    <property type="entry name" value="YchJ-like_M"/>
</dbReference>
<organism evidence="4 5">
    <name type="scientific">Mycolicibacterium litorale</name>
    <dbReference type="NCBI Taxonomy" id="758802"/>
    <lineage>
        <taxon>Bacteria</taxon>
        <taxon>Bacillati</taxon>
        <taxon>Actinomycetota</taxon>
        <taxon>Actinomycetes</taxon>
        <taxon>Mycobacteriales</taxon>
        <taxon>Mycobacteriaceae</taxon>
        <taxon>Mycolicibacterium</taxon>
    </lineage>
</organism>
<dbReference type="PANTHER" id="PTHR33747">
    <property type="entry name" value="UPF0225 PROTEIN SCO1677"/>
    <property type="match status" value="1"/>
</dbReference>
<dbReference type="HAMAP" id="MF_00612">
    <property type="entry name" value="UPF0225"/>
    <property type="match status" value="1"/>
</dbReference>
<evidence type="ECO:0000259" key="3">
    <source>
        <dbReference type="Pfam" id="PF17775"/>
    </source>
</evidence>
<dbReference type="Pfam" id="PF02810">
    <property type="entry name" value="SEC-C"/>
    <property type="match status" value="1"/>
</dbReference>
<dbReference type="AlphaFoldDB" id="A0AAD1IIY8"/>
<dbReference type="InterPro" id="IPR032710">
    <property type="entry name" value="NTF2-like_dom_sf"/>
</dbReference>
<dbReference type="PANTHER" id="PTHR33747:SF1">
    <property type="entry name" value="ADENYLATE CYCLASE-ASSOCIATED CAP C-TERMINAL DOMAIN-CONTAINING PROTEIN"/>
    <property type="match status" value="1"/>
</dbReference>
<dbReference type="SUPFAM" id="SSF54427">
    <property type="entry name" value="NTF2-like"/>
    <property type="match status" value="1"/>
</dbReference>
<evidence type="ECO:0000313" key="5">
    <source>
        <dbReference type="Proteomes" id="UP000466607"/>
    </source>
</evidence>
<dbReference type="RefSeq" id="WP_134052585.1">
    <property type="nucleotide sequence ID" value="NZ_AP022586.1"/>
</dbReference>
<accession>A0AAD1IIY8</accession>
<dbReference type="InterPro" id="IPR023006">
    <property type="entry name" value="YchJ-like"/>
</dbReference>
<evidence type="ECO:0000313" key="4">
    <source>
        <dbReference type="EMBL" id="BBY16547.1"/>
    </source>
</evidence>
<feature type="domain" description="YchJ-like middle NTF2-like" evidence="3">
    <location>
        <begin position="31"/>
        <end position="125"/>
    </location>
</feature>
<protein>
    <recommendedName>
        <fullName evidence="2">UPF0225 protein MLIT_21390</fullName>
    </recommendedName>
</protein>
<dbReference type="Pfam" id="PF17775">
    <property type="entry name" value="YchJ_M-like"/>
    <property type="match status" value="1"/>
</dbReference>
<comment type="similarity">
    <text evidence="1 2">Belongs to the UPF0225 family.</text>
</comment>
<dbReference type="Proteomes" id="UP000466607">
    <property type="component" value="Chromosome"/>
</dbReference>